<dbReference type="GO" id="GO:0003677">
    <property type="term" value="F:DNA binding"/>
    <property type="evidence" value="ECO:0007669"/>
    <property type="project" value="InterPro"/>
</dbReference>
<dbReference type="SMART" id="SM00482">
    <property type="entry name" value="POLAc"/>
    <property type="match status" value="1"/>
</dbReference>
<proteinExistence type="predicted"/>
<dbReference type="InterPro" id="IPR012337">
    <property type="entry name" value="RNaseH-like_sf"/>
</dbReference>
<dbReference type="SUPFAM" id="SSF56672">
    <property type="entry name" value="DNA/RNA polymerases"/>
    <property type="match status" value="1"/>
</dbReference>
<dbReference type="Pfam" id="PF00476">
    <property type="entry name" value="DNA_pol_A"/>
    <property type="match status" value="1"/>
</dbReference>
<dbReference type="SUPFAM" id="SSF53098">
    <property type="entry name" value="Ribonuclease H-like"/>
    <property type="match status" value="1"/>
</dbReference>
<feature type="domain" description="DNA-directed DNA polymerase family A palm" evidence="3">
    <location>
        <begin position="351"/>
        <end position="547"/>
    </location>
</feature>
<dbReference type="GO" id="GO:0003887">
    <property type="term" value="F:DNA-directed DNA polymerase activity"/>
    <property type="evidence" value="ECO:0007669"/>
    <property type="project" value="InterPro"/>
</dbReference>
<keyword evidence="2" id="KW-1194">Viral DNA replication</keyword>
<dbReference type="InterPro" id="IPR001098">
    <property type="entry name" value="DNA-dir_DNA_pol_A_palm_dom"/>
</dbReference>
<dbReference type="Gene3D" id="3.30.70.370">
    <property type="match status" value="2"/>
</dbReference>
<dbReference type="Pfam" id="PF13482">
    <property type="entry name" value="RNase_H_2"/>
    <property type="match status" value="1"/>
</dbReference>
<dbReference type="InterPro" id="IPR043502">
    <property type="entry name" value="DNA/RNA_pol_sf"/>
</dbReference>
<dbReference type="GO" id="GO:0039693">
    <property type="term" value="P:viral DNA genome replication"/>
    <property type="evidence" value="ECO:0007669"/>
    <property type="project" value="UniProtKB-KW"/>
</dbReference>
<dbReference type="InterPro" id="IPR036397">
    <property type="entry name" value="RNaseH_sf"/>
</dbReference>
<dbReference type="PANTHER" id="PTHR10133:SF27">
    <property type="entry name" value="DNA POLYMERASE NU"/>
    <property type="match status" value="1"/>
</dbReference>
<organism evidence="4">
    <name type="scientific">Cyanophage S-CBP1</name>
    <dbReference type="NCBI Taxonomy" id="351707"/>
    <lineage>
        <taxon>Viruses</taxon>
        <taxon>Duplodnaviria</taxon>
        <taxon>Heunggongvirae</taxon>
        <taxon>Uroviricota</taxon>
        <taxon>Caudoviricetes</taxon>
    </lineage>
</organism>
<dbReference type="GO" id="GO:0006302">
    <property type="term" value="P:double-strand break repair"/>
    <property type="evidence" value="ECO:0007669"/>
    <property type="project" value="TreeGrafter"/>
</dbReference>
<evidence type="ECO:0000256" key="1">
    <source>
        <dbReference type="ARBA" id="ARBA00022705"/>
    </source>
</evidence>
<evidence type="ECO:0000259" key="3">
    <source>
        <dbReference type="SMART" id="SM00482"/>
    </source>
</evidence>
<protein>
    <submittedName>
        <fullName evidence="4">DNA polymerase</fullName>
    </submittedName>
</protein>
<keyword evidence="1" id="KW-0235">DNA replication</keyword>
<evidence type="ECO:0000256" key="2">
    <source>
        <dbReference type="ARBA" id="ARBA00023109"/>
    </source>
</evidence>
<dbReference type="Gene3D" id="3.30.420.10">
    <property type="entry name" value="Ribonuclease H-like superfamily/Ribonuclease H"/>
    <property type="match status" value="1"/>
</dbReference>
<dbReference type="InterPro" id="IPR038720">
    <property type="entry name" value="YprB_RNase_H-like_dom"/>
</dbReference>
<dbReference type="PRINTS" id="PR00868">
    <property type="entry name" value="DNAPOLI"/>
</dbReference>
<dbReference type="EMBL" id="EF535232">
    <property type="protein sequence ID" value="ABU50233.1"/>
    <property type="molecule type" value="Genomic_DNA"/>
</dbReference>
<accession>B4X9A8</accession>
<name>B4X9A8_9CAUD</name>
<dbReference type="InterPro" id="IPR002298">
    <property type="entry name" value="DNA_polymerase_A"/>
</dbReference>
<gene>
    <name evidence="4" type="primary">pol</name>
</gene>
<dbReference type="PANTHER" id="PTHR10133">
    <property type="entry name" value="DNA POLYMERASE I"/>
    <property type="match status" value="1"/>
</dbReference>
<dbReference type="GO" id="GO:0006261">
    <property type="term" value="P:DNA-templated DNA replication"/>
    <property type="evidence" value="ECO:0007669"/>
    <property type="project" value="InterPro"/>
</dbReference>
<reference evidence="4" key="1">
    <citation type="submission" date="2007-04" db="EMBL/GenBank/DDBJ databases">
        <title>Prevalence of highly host-specific cyanophages in the estuarine environment.</title>
        <authorList>
            <person name="Wang K."/>
            <person name="Chen F."/>
        </authorList>
    </citation>
    <scope>NUCLEOTIDE SEQUENCE</scope>
</reference>
<evidence type="ECO:0000313" key="4">
    <source>
        <dbReference type="EMBL" id="ABU50233.1"/>
    </source>
</evidence>
<sequence length="586" mass="66918">MTLIFDIETDGLYNDASCIHCIGIHDLNAGETYVFNDVGTQQPITKGIQLLEDADLIVGHNIIGYDIPVISKLFPWFSRTNGVLDTLVLSRLYHTDLLDIDQKRKWKHMPLQLYGRHSLEAYGYRLGEYKGSFGKTADWKEWSQDMEDYMIQDVNVTRKLWKHFPQIPEWVQLEHRVAQILTEQEIYGWYFDENAARELAQTLYTELDDLKGVLRKRYPYVAGREFTPKRVNRSLGYVEGATCTKLVEFSPTSRDHIAWVMKNLHGWKPDKKTKAGKTAIDEIVLKEIGTEEALQFFRCLEITKQLGMLSEGKNAWLKLSRKDRVHHHCSVATVTHRCAHRNPNLAQVPSDLNFRRLFCASPGHIMVGADLSGIELRMLAHYLARYDDGRYGDILLHGDIHQENADKIGISRRLVKTVTYAFLYGAGDQKIGLSYDQGLSPDKAKQKGKEIRQAYMDAIPGLEKLVEATKKAADRGFIRSIDGRHINVDSSHKALNMLLQSSAGCIAKRWMVIANDNFPTIDNEYLAHTHQLAFIHDELQFECLPLYAEDLKTHLELCAELAGEYYNLRIPIAAEGKIGSTWADVH</sequence>